<dbReference type="Pfam" id="PF00528">
    <property type="entry name" value="BPD_transp_1"/>
    <property type="match status" value="1"/>
</dbReference>
<feature type="non-terminal residue" evidence="9">
    <location>
        <position position="1"/>
    </location>
</feature>
<evidence type="ECO:0000256" key="2">
    <source>
        <dbReference type="ARBA" id="ARBA00022448"/>
    </source>
</evidence>
<name>A0A382ZJJ1_9ZZZZ</name>
<evidence type="ECO:0000256" key="4">
    <source>
        <dbReference type="ARBA" id="ARBA00022692"/>
    </source>
</evidence>
<feature type="transmembrane region" description="Helical" evidence="7">
    <location>
        <begin position="84"/>
        <end position="109"/>
    </location>
</feature>
<dbReference type="Gene3D" id="1.10.3720.10">
    <property type="entry name" value="MetI-like"/>
    <property type="match status" value="1"/>
</dbReference>
<evidence type="ECO:0000256" key="6">
    <source>
        <dbReference type="ARBA" id="ARBA00023136"/>
    </source>
</evidence>
<dbReference type="CDD" id="cd06261">
    <property type="entry name" value="TM_PBP2"/>
    <property type="match status" value="1"/>
</dbReference>
<feature type="transmembrane region" description="Helical" evidence="7">
    <location>
        <begin position="195"/>
        <end position="219"/>
    </location>
</feature>
<dbReference type="PANTHER" id="PTHR43744">
    <property type="entry name" value="ABC TRANSPORTER PERMEASE PROTEIN MG189-RELATED-RELATED"/>
    <property type="match status" value="1"/>
</dbReference>
<keyword evidence="2" id="KW-0813">Transport</keyword>
<feature type="non-terminal residue" evidence="9">
    <location>
        <position position="257"/>
    </location>
</feature>
<keyword evidence="4 7" id="KW-0812">Transmembrane</keyword>
<dbReference type="PROSITE" id="PS50928">
    <property type="entry name" value="ABC_TM1"/>
    <property type="match status" value="1"/>
</dbReference>
<accession>A0A382ZJJ1</accession>
<sequence>FPRFVWTQSTVTYMNSSSTRYLSPAVLVSLLAGLVFSYPFLWMFLSAFKTNKEIYQPLLLFPTDYEWDAFVALFSGKYLDFTSFFLNSVFISCAQALFATVVTACAGFAFAKLNFRFKGALFLLAVLVILVPKQALAIPLFEWLTWLELNGSRWAVILPGIASGLGIVFFTQIFSRIPNELIDLARVEGASLPRTFLAILPLVAPALVTYGLIHFILAWQEHLFPLLLLSDANQTLPLGLAKLRDSSHRIPEAVAMA</sequence>
<dbReference type="AlphaFoldDB" id="A0A382ZJJ1"/>
<organism evidence="9">
    <name type="scientific">marine metagenome</name>
    <dbReference type="NCBI Taxonomy" id="408172"/>
    <lineage>
        <taxon>unclassified sequences</taxon>
        <taxon>metagenomes</taxon>
        <taxon>ecological metagenomes</taxon>
    </lineage>
</organism>
<feature type="transmembrane region" description="Helical" evidence="7">
    <location>
        <begin position="121"/>
        <end position="141"/>
    </location>
</feature>
<keyword evidence="6 7" id="KW-0472">Membrane</keyword>
<dbReference type="SUPFAM" id="SSF161098">
    <property type="entry name" value="MetI-like"/>
    <property type="match status" value="1"/>
</dbReference>
<dbReference type="GO" id="GO:0055085">
    <property type="term" value="P:transmembrane transport"/>
    <property type="evidence" value="ECO:0007669"/>
    <property type="project" value="InterPro"/>
</dbReference>
<evidence type="ECO:0000313" key="9">
    <source>
        <dbReference type="EMBL" id="SVD95593.1"/>
    </source>
</evidence>
<evidence type="ECO:0000256" key="1">
    <source>
        <dbReference type="ARBA" id="ARBA00004651"/>
    </source>
</evidence>
<feature type="transmembrane region" description="Helical" evidence="7">
    <location>
        <begin position="21"/>
        <end position="45"/>
    </location>
</feature>
<dbReference type="InterPro" id="IPR035906">
    <property type="entry name" value="MetI-like_sf"/>
</dbReference>
<dbReference type="GO" id="GO:0005886">
    <property type="term" value="C:plasma membrane"/>
    <property type="evidence" value="ECO:0007669"/>
    <property type="project" value="UniProtKB-SubCell"/>
</dbReference>
<evidence type="ECO:0000256" key="7">
    <source>
        <dbReference type="SAM" id="Phobius"/>
    </source>
</evidence>
<dbReference type="PANTHER" id="PTHR43744:SF8">
    <property type="entry name" value="SN-GLYCEROL-3-PHOSPHATE TRANSPORT SYSTEM PERMEASE PROTEIN UGPE"/>
    <property type="match status" value="1"/>
</dbReference>
<keyword evidence="5 7" id="KW-1133">Transmembrane helix</keyword>
<feature type="transmembrane region" description="Helical" evidence="7">
    <location>
        <begin position="153"/>
        <end position="174"/>
    </location>
</feature>
<dbReference type="InterPro" id="IPR000515">
    <property type="entry name" value="MetI-like"/>
</dbReference>
<dbReference type="EMBL" id="UINC01184400">
    <property type="protein sequence ID" value="SVD95593.1"/>
    <property type="molecule type" value="Genomic_DNA"/>
</dbReference>
<reference evidence="9" key="1">
    <citation type="submission" date="2018-05" db="EMBL/GenBank/DDBJ databases">
        <authorList>
            <person name="Lanie J.A."/>
            <person name="Ng W.-L."/>
            <person name="Kazmierczak K.M."/>
            <person name="Andrzejewski T.M."/>
            <person name="Davidsen T.M."/>
            <person name="Wayne K.J."/>
            <person name="Tettelin H."/>
            <person name="Glass J.I."/>
            <person name="Rusch D."/>
            <person name="Podicherti R."/>
            <person name="Tsui H.-C.T."/>
            <person name="Winkler M.E."/>
        </authorList>
    </citation>
    <scope>NUCLEOTIDE SEQUENCE</scope>
</reference>
<evidence type="ECO:0000256" key="3">
    <source>
        <dbReference type="ARBA" id="ARBA00022475"/>
    </source>
</evidence>
<protein>
    <recommendedName>
        <fullName evidence="8">ABC transmembrane type-1 domain-containing protein</fullName>
    </recommendedName>
</protein>
<evidence type="ECO:0000256" key="5">
    <source>
        <dbReference type="ARBA" id="ARBA00022989"/>
    </source>
</evidence>
<feature type="domain" description="ABC transmembrane type-1" evidence="8">
    <location>
        <begin position="85"/>
        <end position="257"/>
    </location>
</feature>
<comment type="subcellular location">
    <subcellularLocation>
        <location evidence="1">Cell membrane</location>
        <topology evidence="1">Multi-pass membrane protein</topology>
    </subcellularLocation>
</comment>
<gene>
    <name evidence="9" type="ORF">METZ01_LOCUS448447</name>
</gene>
<proteinExistence type="predicted"/>
<keyword evidence="3" id="KW-1003">Cell membrane</keyword>
<evidence type="ECO:0000259" key="8">
    <source>
        <dbReference type="PROSITE" id="PS50928"/>
    </source>
</evidence>